<accession>A0ACB9BMI2</accession>
<protein>
    <submittedName>
        <fullName evidence="1">Uncharacterized protein</fullName>
    </submittedName>
</protein>
<keyword evidence="2" id="KW-1185">Reference proteome</keyword>
<name>A0ACB9BMI2_CICIN</name>
<sequence>MSRRLHGCNNESGTWNCNIKNEMRRLIQMLTSGETVVVIETLLGAEIIAKDSMKQTHFEAWGVKVDIPEFDGKAQPVDFIDWLSTVERVFGLKDIHDNYNEGKSKVETWTKMRKLLCDKFLPVNYRQEAFLEYHSLSQWTSTMEEFIAEFDKSRMRCGAEEPEEQLIARFLGAQRHEISDIIQLQPCWSFTDVCSLALKVERQSKNKSKVTPSKFGTARTESLRFPVKFSPNNGSKVSLVKAETSCTAALPSPNVSRLSRCFKCQGIGHFAWDCPNQQLHMLTEETLTEDTQPVHDTKVEEEAEESEILYPDKGQSLVTQRVLSNVSTPSVDSTLWLRNNIF</sequence>
<gene>
    <name evidence="1" type="ORF">L2E82_34678</name>
</gene>
<dbReference type="EMBL" id="CM042014">
    <property type="protein sequence ID" value="KAI3723231.1"/>
    <property type="molecule type" value="Genomic_DNA"/>
</dbReference>
<organism evidence="1 2">
    <name type="scientific">Cichorium intybus</name>
    <name type="common">Chicory</name>
    <dbReference type="NCBI Taxonomy" id="13427"/>
    <lineage>
        <taxon>Eukaryota</taxon>
        <taxon>Viridiplantae</taxon>
        <taxon>Streptophyta</taxon>
        <taxon>Embryophyta</taxon>
        <taxon>Tracheophyta</taxon>
        <taxon>Spermatophyta</taxon>
        <taxon>Magnoliopsida</taxon>
        <taxon>eudicotyledons</taxon>
        <taxon>Gunneridae</taxon>
        <taxon>Pentapetalae</taxon>
        <taxon>asterids</taxon>
        <taxon>campanulids</taxon>
        <taxon>Asterales</taxon>
        <taxon>Asteraceae</taxon>
        <taxon>Cichorioideae</taxon>
        <taxon>Cichorieae</taxon>
        <taxon>Cichoriinae</taxon>
        <taxon>Cichorium</taxon>
    </lineage>
</organism>
<reference evidence="1 2" key="2">
    <citation type="journal article" date="2022" name="Mol. Ecol. Resour.">
        <title>The genomes of chicory, endive, great burdock and yacon provide insights into Asteraceae paleo-polyploidization history and plant inulin production.</title>
        <authorList>
            <person name="Fan W."/>
            <person name="Wang S."/>
            <person name="Wang H."/>
            <person name="Wang A."/>
            <person name="Jiang F."/>
            <person name="Liu H."/>
            <person name="Zhao H."/>
            <person name="Xu D."/>
            <person name="Zhang Y."/>
        </authorList>
    </citation>
    <scope>NUCLEOTIDE SEQUENCE [LARGE SCALE GENOMIC DNA]</scope>
    <source>
        <strain evidence="2">cv. Punajuju</strain>
        <tissue evidence="1">Leaves</tissue>
    </source>
</reference>
<reference evidence="2" key="1">
    <citation type="journal article" date="2022" name="Mol. Ecol. Resour.">
        <title>The genomes of chicory, endive, great burdock and yacon provide insights into Asteraceae palaeo-polyploidization history and plant inulin production.</title>
        <authorList>
            <person name="Fan W."/>
            <person name="Wang S."/>
            <person name="Wang H."/>
            <person name="Wang A."/>
            <person name="Jiang F."/>
            <person name="Liu H."/>
            <person name="Zhao H."/>
            <person name="Xu D."/>
            <person name="Zhang Y."/>
        </authorList>
    </citation>
    <scope>NUCLEOTIDE SEQUENCE [LARGE SCALE GENOMIC DNA]</scope>
    <source>
        <strain evidence="2">cv. Punajuju</strain>
    </source>
</reference>
<evidence type="ECO:0000313" key="1">
    <source>
        <dbReference type="EMBL" id="KAI3723231.1"/>
    </source>
</evidence>
<dbReference type="Proteomes" id="UP001055811">
    <property type="component" value="Linkage Group LG06"/>
</dbReference>
<comment type="caution">
    <text evidence="1">The sequence shown here is derived from an EMBL/GenBank/DDBJ whole genome shotgun (WGS) entry which is preliminary data.</text>
</comment>
<proteinExistence type="predicted"/>
<evidence type="ECO:0000313" key="2">
    <source>
        <dbReference type="Proteomes" id="UP001055811"/>
    </source>
</evidence>